<keyword evidence="2" id="KW-0808">Transferase</keyword>
<dbReference type="InterPro" id="IPR052519">
    <property type="entry name" value="Euk-type_GlcNAc_Kinase"/>
</dbReference>
<evidence type="ECO:0000313" key="2">
    <source>
        <dbReference type="EMBL" id="SCM77746.1"/>
    </source>
</evidence>
<proteinExistence type="predicted"/>
<reference evidence="2" key="1">
    <citation type="submission" date="2016-08" db="EMBL/GenBank/DDBJ databases">
        <authorList>
            <person name="Seilhamer J.J."/>
        </authorList>
    </citation>
    <scope>NUCLEOTIDE SEQUENCE</scope>
    <source>
        <strain evidence="2">86</strain>
    </source>
</reference>
<keyword evidence="2" id="KW-0418">Kinase</keyword>
<organism evidence="2">
    <name type="scientific">uncultured Pleomorphomonas sp</name>
    <dbReference type="NCBI Taxonomy" id="442121"/>
    <lineage>
        <taxon>Bacteria</taxon>
        <taxon>Pseudomonadati</taxon>
        <taxon>Pseudomonadota</taxon>
        <taxon>Alphaproteobacteria</taxon>
        <taxon>Hyphomicrobiales</taxon>
        <taxon>Pleomorphomonadaceae</taxon>
        <taxon>Pleomorphomonas</taxon>
        <taxon>environmental samples</taxon>
    </lineage>
</organism>
<name>A0A212LJK4_9HYPH</name>
<accession>A0A212LJK4</accession>
<dbReference type="CDD" id="cd24082">
    <property type="entry name" value="ASKHA_NBD_GspK-like"/>
    <property type="match status" value="1"/>
</dbReference>
<dbReference type="Gene3D" id="3.30.420.40">
    <property type="match status" value="2"/>
</dbReference>
<dbReference type="SUPFAM" id="SSF53067">
    <property type="entry name" value="Actin-like ATPase domain"/>
    <property type="match status" value="2"/>
</dbReference>
<dbReference type="EMBL" id="FMJD01000010">
    <property type="protein sequence ID" value="SCM77746.1"/>
    <property type="molecule type" value="Genomic_DNA"/>
</dbReference>
<dbReference type="InterPro" id="IPR043129">
    <property type="entry name" value="ATPase_NBD"/>
</dbReference>
<dbReference type="Pfam" id="PF01869">
    <property type="entry name" value="BcrAD_BadFG"/>
    <property type="match status" value="1"/>
</dbReference>
<dbReference type="AlphaFoldDB" id="A0A212LJK4"/>
<gene>
    <name evidence="2" type="ORF">KL86PLE_60061</name>
</gene>
<feature type="domain" description="ATPase BadF/BadG/BcrA/BcrD type" evidence="1">
    <location>
        <begin position="14"/>
        <end position="263"/>
    </location>
</feature>
<protein>
    <submittedName>
        <fullName evidence="2">Putative N-acetylglucosamine kinase</fullName>
    </submittedName>
</protein>
<dbReference type="PANTHER" id="PTHR43190:SF3">
    <property type="entry name" value="N-ACETYL-D-GLUCOSAMINE KINASE"/>
    <property type="match status" value="1"/>
</dbReference>
<dbReference type="PANTHER" id="PTHR43190">
    <property type="entry name" value="N-ACETYL-D-GLUCOSAMINE KINASE"/>
    <property type="match status" value="1"/>
</dbReference>
<sequence length="297" mass="29371">MGEAVANTMGRFLLGMDGGGSNARARLADRAGRRLGEGVGGPANAGNDLPGAVAALEAAASMALSAAGLSGHDRADVVAVIGAAGAGNPEVATRLAAASFGFRSLRVVTDAEIALEGAFAGGDGGILIVGTGSQGYGRVGERRLRFGGWGPSLSDGGSGAVIGCRAARRALEAHEGLAGSSPMTAAVFDRLGGSAATLSAFGKTARPADWAALAPLVFHYAETGDPVADAIVAAATAEIEALIGRLVAEGMERFALMGGLAASYRPRLAPRFSGFLADPLGDALDGALGLASKDVGR</sequence>
<dbReference type="InterPro" id="IPR002731">
    <property type="entry name" value="ATPase_BadF"/>
</dbReference>
<dbReference type="GO" id="GO:0016301">
    <property type="term" value="F:kinase activity"/>
    <property type="evidence" value="ECO:0007669"/>
    <property type="project" value="UniProtKB-KW"/>
</dbReference>
<evidence type="ECO:0000259" key="1">
    <source>
        <dbReference type="Pfam" id="PF01869"/>
    </source>
</evidence>